<dbReference type="InterPro" id="IPR020590">
    <property type="entry name" value="Guanylate_kinase_CS"/>
</dbReference>
<dbReference type="Pfam" id="PF00625">
    <property type="entry name" value="Guanylate_kin"/>
    <property type="match status" value="1"/>
</dbReference>
<gene>
    <name evidence="10" type="primary">GUK1</name>
    <name evidence="10" type="ORF">H4R18_000097</name>
</gene>
<keyword evidence="7" id="KW-0067">ATP-binding</keyword>
<dbReference type="PANTHER" id="PTHR23117:SF13">
    <property type="entry name" value="GUANYLATE KINASE"/>
    <property type="match status" value="1"/>
</dbReference>
<feature type="domain" description="Guanylate kinase-like" evidence="9">
    <location>
        <begin position="6"/>
        <end position="188"/>
    </location>
</feature>
<organism evidence="10 11">
    <name type="scientific">Coemansia javaensis</name>
    <dbReference type="NCBI Taxonomy" id="2761396"/>
    <lineage>
        <taxon>Eukaryota</taxon>
        <taxon>Fungi</taxon>
        <taxon>Fungi incertae sedis</taxon>
        <taxon>Zoopagomycota</taxon>
        <taxon>Kickxellomycotina</taxon>
        <taxon>Kickxellomycetes</taxon>
        <taxon>Kickxellales</taxon>
        <taxon>Kickxellaceae</taxon>
        <taxon>Coemansia</taxon>
    </lineage>
</organism>
<proteinExistence type="inferred from homology"/>
<sequence>MPPATKRPVVVFGPSGTGKSTLLKRLFAEHPGEVGFSISNTTRSPRPGEAHGRDYHFVTREEFVAAVERGEFIEHAEFSGNMYGTTVRAVRDVAEAGKTCILDIDVQGVRSVKATDLGARFVFVAPPSMEELERRLRGRGTDSEDSVMKRLQIAQGELEYGNQPGACDIKIVNDDVDRAYKALEQFVFGC</sequence>
<comment type="similarity">
    <text evidence="1">Belongs to the guanylate kinase family.</text>
</comment>
<dbReference type="PROSITE" id="PS50052">
    <property type="entry name" value="GUANYLATE_KINASE_2"/>
    <property type="match status" value="1"/>
</dbReference>
<evidence type="ECO:0000256" key="8">
    <source>
        <dbReference type="ARBA" id="ARBA00030128"/>
    </source>
</evidence>
<dbReference type="Proteomes" id="UP001140217">
    <property type="component" value="Unassembled WGS sequence"/>
</dbReference>
<dbReference type="Gene3D" id="3.40.50.300">
    <property type="entry name" value="P-loop containing nucleotide triphosphate hydrolases"/>
    <property type="match status" value="1"/>
</dbReference>
<evidence type="ECO:0000259" key="9">
    <source>
        <dbReference type="PROSITE" id="PS50052"/>
    </source>
</evidence>
<dbReference type="OrthoDB" id="6334211at2759"/>
<comment type="caution">
    <text evidence="10">The sequence shown here is derived from an EMBL/GenBank/DDBJ whole genome shotgun (WGS) entry which is preliminary data.</text>
</comment>
<dbReference type="InterPro" id="IPR008144">
    <property type="entry name" value="Guanylate_kin-like_dom"/>
</dbReference>
<evidence type="ECO:0000313" key="11">
    <source>
        <dbReference type="Proteomes" id="UP001140217"/>
    </source>
</evidence>
<dbReference type="FunFam" id="3.40.50.300:FF:000776">
    <property type="entry name" value="Guanylate kinase 2"/>
    <property type="match status" value="1"/>
</dbReference>
<dbReference type="EC" id="2.7.4.8" evidence="2"/>
<dbReference type="GO" id="GO:0005524">
    <property type="term" value="F:ATP binding"/>
    <property type="evidence" value="ECO:0007669"/>
    <property type="project" value="UniProtKB-KW"/>
</dbReference>
<dbReference type="GO" id="GO:0005829">
    <property type="term" value="C:cytosol"/>
    <property type="evidence" value="ECO:0007669"/>
    <property type="project" value="TreeGrafter"/>
</dbReference>
<reference evidence="10" key="1">
    <citation type="submission" date="2022-07" db="EMBL/GenBank/DDBJ databases">
        <title>Phylogenomic reconstructions and comparative analyses of Kickxellomycotina fungi.</title>
        <authorList>
            <person name="Reynolds N.K."/>
            <person name="Stajich J.E."/>
            <person name="Barry K."/>
            <person name="Grigoriev I.V."/>
            <person name="Crous P."/>
            <person name="Smith M.E."/>
        </authorList>
    </citation>
    <scope>NUCLEOTIDE SEQUENCE</scope>
    <source>
        <strain evidence="10">NBRC 105414</strain>
    </source>
</reference>
<dbReference type="AlphaFoldDB" id="A0A9W8LMJ9"/>
<evidence type="ECO:0000256" key="7">
    <source>
        <dbReference type="ARBA" id="ARBA00022840"/>
    </source>
</evidence>
<dbReference type="NCBIfam" id="TIGR03263">
    <property type="entry name" value="guanyl_kin"/>
    <property type="match status" value="1"/>
</dbReference>
<accession>A0A9W8LMJ9</accession>
<keyword evidence="6 10" id="KW-0418">Kinase</keyword>
<evidence type="ECO:0000256" key="2">
    <source>
        <dbReference type="ARBA" id="ARBA00012961"/>
    </source>
</evidence>
<dbReference type="SUPFAM" id="SSF52540">
    <property type="entry name" value="P-loop containing nucleoside triphosphate hydrolases"/>
    <property type="match status" value="1"/>
</dbReference>
<dbReference type="EMBL" id="JANBUL010000004">
    <property type="protein sequence ID" value="KAJ2786065.1"/>
    <property type="molecule type" value="Genomic_DNA"/>
</dbReference>
<dbReference type="InterPro" id="IPR008145">
    <property type="entry name" value="GK/Ca_channel_bsu"/>
</dbReference>
<evidence type="ECO:0000256" key="4">
    <source>
        <dbReference type="ARBA" id="ARBA00022679"/>
    </source>
</evidence>
<keyword evidence="11" id="KW-1185">Reference proteome</keyword>
<dbReference type="CDD" id="cd00071">
    <property type="entry name" value="GMPK"/>
    <property type="match status" value="1"/>
</dbReference>
<name>A0A9W8LMJ9_9FUNG</name>
<evidence type="ECO:0000256" key="5">
    <source>
        <dbReference type="ARBA" id="ARBA00022741"/>
    </source>
</evidence>
<dbReference type="SMART" id="SM00072">
    <property type="entry name" value="GuKc"/>
    <property type="match status" value="1"/>
</dbReference>
<evidence type="ECO:0000256" key="3">
    <source>
        <dbReference type="ARBA" id="ARBA00016296"/>
    </source>
</evidence>
<dbReference type="InterPro" id="IPR027417">
    <property type="entry name" value="P-loop_NTPase"/>
</dbReference>
<evidence type="ECO:0000256" key="6">
    <source>
        <dbReference type="ARBA" id="ARBA00022777"/>
    </source>
</evidence>
<evidence type="ECO:0000256" key="1">
    <source>
        <dbReference type="ARBA" id="ARBA00005790"/>
    </source>
</evidence>
<dbReference type="PANTHER" id="PTHR23117">
    <property type="entry name" value="GUANYLATE KINASE-RELATED"/>
    <property type="match status" value="1"/>
</dbReference>
<dbReference type="InterPro" id="IPR017665">
    <property type="entry name" value="Guanylate_kinase"/>
</dbReference>
<dbReference type="GO" id="GO:0004385">
    <property type="term" value="F:GMP kinase activity"/>
    <property type="evidence" value="ECO:0007669"/>
    <property type="project" value="UniProtKB-EC"/>
</dbReference>
<protein>
    <recommendedName>
        <fullName evidence="3">Guanylate kinase</fullName>
        <ecNumber evidence="2">2.7.4.8</ecNumber>
    </recommendedName>
    <alternativeName>
        <fullName evidence="8">GMP kinase</fullName>
    </alternativeName>
</protein>
<evidence type="ECO:0000313" key="10">
    <source>
        <dbReference type="EMBL" id="KAJ2786065.1"/>
    </source>
</evidence>
<keyword evidence="5" id="KW-0547">Nucleotide-binding</keyword>
<keyword evidence="4 10" id="KW-0808">Transferase</keyword>
<dbReference type="PROSITE" id="PS00856">
    <property type="entry name" value="GUANYLATE_KINASE_1"/>
    <property type="match status" value="1"/>
</dbReference>